<dbReference type="EMBL" id="ML122279">
    <property type="protein sequence ID" value="RPD57655.1"/>
    <property type="molecule type" value="Genomic_DNA"/>
</dbReference>
<feature type="region of interest" description="Disordered" evidence="1">
    <location>
        <begin position="156"/>
        <end position="197"/>
    </location>
</feature>
<dbReference type="AlphaFoldDB" id="A0A5C2S286"/>
<evidence type="ECO:0000313" key="3">
    <source>
        <dbReference type="Proteomes" id="UP000313359"/>
    </source>
</evidence>
<accession>A0A5C2S286</accession>
<proteinExistence type="predicted"/>
<evidence type="ECO:0000256" key="1">
    <source>
        <dbReference type="SAM" id="MobiDB-lite"/>
    </source>
</evidence>
<protein>
    <submittedName>
        <fullName evidence="2">Uncharacterized protein</fullName>
    </submittedName>
</protein>
<evidence type="ECO:0000313" key="2">
    <source>
        <dbReference type="EMBL" id="RPD57655.1"/>
    </source>
</evidence>
<dbReference type="STRING" id="1328759.A0A5C2S286"/>
<reference evidence="2" key="1">
    <citation type="journal article" date="2018" name="Genome Biol. Evol.">
        <title>Genomics and development of Lentinus tigrinus, a white-rot wood-decaying mushroom with dimorphic fruiting bodies.</title>
        <authorList>
            <person name="Wu B."/>
            <person name="Xu Z."/>
            <person name="Knudson A."/>
            <person name="Carlson A."/>
            <person name="Chen N."/>
            <person name="Kovaka S."/>
            <person name="LaButti K."/>
            <person name="Lipzen A."/>
            <person name="Pennachio C."/>
            <person name="Riley R."/>
            <person name="Schakwitz W."/>
            <person name="Umezawa K."/>
            <person name="Ohm R.A."/>
            <person name="Grigoriev I.V."/>
            <person name="Nagy L.G."/>
            <person name="Gibbons J."/>
            <person name="Hibbett D."/>
        </authorList>
    </citation>
    <scope>NUCLEOTIDE SEQUENCE [LARGE SCALE GENOMIC DNA]</scope>
    <source>
        <strain evidence="2">ALCF2SS1-6</strain>
    </source>
</reference>
<feature type="region of interest" description="Disordered" evidence="1">
    <location>
        <begin position="101"/>
        <end position="128"/>
    </location>
</feature>
<dbReference type="OrthoDB" id="8883818at2759"/>
<name>A0A5C2S286_9APHY</name>
<gene>
    <name evidence="2" type="ORF">L227DRAFT_613370</name>
</gene>
<keyword evidence="3" id="KW-1185">Reference proteome</keyword>
<dbReference type="Proteomes" id="UP000313359">
    <property type="component" value="Unassembled WGS sequence"/>
</dbReference>
<organism evidence="2 3">
    <name type="scientific">Lentinus tigrinus ALCF2SS1-6</name>
    <dbReference type="NCBI Taxonomy" id="1328759"/>
    <lineage>
        <taxon>Eukaryota</taxon>
        <taxon>Fungi</taxon>
        <taxon>Dikarya</taxon>
        <taxon>Basidiomycota</taxon>
        <taxon>Agaricomycotina</taxon>
        <taxon>Agaricomycetes</taxon>
        <taxon>Polyporales</taxon>
        <taxon>Polyporaceae</taxon>
        <taxon>Lentinus</taxon>
    </lineage>
</organism>
<sequence length="320" mass="35520">MSVVVTPAALPTATLAGKVMNLLFKPDWGCIWRSPAVRMGGWKHVLGMDLAIQTNVATGAISDDGKWIAVADWYEMKLFQLMEEKNGDLKPRRIPSPQLCRASSRAPLQEHPPSPLRLTPLNSSSPHRAPRVLRKFEQHRLRDGYVRGRVVAGCKTSASAKGDKDVEMAPNNASDDAQAAHDDAGSSSAESDVEDSKLIHTTVTRMAAGPRRVEDRQQEAQQRNFKLITPYRPLLLVDFRFSTRAHNMTSHGALAASMGTTSSISSTFVSDNGTFLNMDHGKPLMGTFTFVSGWPFVHEHIFGECYWLPGFVWYVQPFLW</sequence>